<name>A0AAU7B2S5_9ACTN</name>
<protein>
    <submittedName>
        <fullName evidence="1">Uncharacterized protein</fullName>
    </submittedName>
</protein>
<dbReference type="RefSeq" id="WP_354699348.1">
    <property type="nucleotide sequence ID" value="NZ_CP114014.1"/>
</dbReference>
<evidence type="ECO:0000313" key="1">
    <source>
        <dbReference type="EMBL" id="XAY08165.1"/>
    </source>
</evidence>
<organism evidence="1">
    <name type="scientific">Paraconexibacter sp. AEG42_29</name>
    <dbReference type="NCBI Taxonomy" id="2997339"/>
    <lineage>
        <taxon>Bacteria</taxon>
        <taxon>Bacillati</taxon>
        <taxon>Actinomycetota</taxon>
        <taxon>Thermoleophilia</taxon>
        <taxon>Solirubrobacterales</taxon>
        <taxon>Paraconexibacteraceae</taxon>
        <taxon>Paraconexibacter</taxon>
    </lineage>
</organism>
<dbReference type="EMBL" id="CP114014">
    <property type="protein sequence ID" value="XAY08165.1"/>
    <property type="molecule type" value="Genomic_DNA"/>
</dbReference>
<dbReference type="AlphaFoldDB" id="A0AAU7B2S5"/>
<sequence>MNTTRLMPQPLTTDELLACDRLMDELLAEDAAPAPLCLARLAQDLAADVQEAAAPVARQVAQVA</sequence>
<reference evidence="1" key="1">
    <citation type="submission" date="2022-12" db="EMBL/GenBank/DDBJ databases">
        <title>Paraconexibacter alkalitolerans sp. nov. and Baekduia alba sp. nov., isolated from soil and emended description of the genera Paraconexibacter (Chun et al., 2020) and Baekduia (An et al., 2020).</title>
        <authorList>
            <person name="Vieira S."/>
            <person name="Huber K.J."/>
            <person name="Geppert A."/>
            <person name="Wolf J."/>
            <person name="Neumann-Schaal M."/>
            <person name="Muesken M."/>
            <person name="Overmann J."/>
        </authorList>
    </citation>
    <scope>NUCLEOTIDE SEQUENCE</scope>
    <source>
        <strain evidence="1">AEG42_29</strain>
    </source>
</reference>
<proteinExistence type="predicted"/>
<dbReference type="KEGG" id="parq:DSM112329_05062"/>
<accession>A0AAU7B2S5</accession>
<gene>
    <name evidence="1" type="ORF">DSM112329_05062</name>
</gene>